<name>A0ABD1I6K6_SALDI</name>
<evidence type="ECO:0000313" key="3">
    <source>
        <dbReference type="Proteomes" id="UP001567538"/>
    </source>
</evidence>
<reference evidence="2 3" key="1">
    <citation type="submission" date="2024-06" db="EMBL/GenBank/DDBJ databases">
        <title>A chromosome level genome sequence of Diviner's sage (Salvia divinorum).</title>
        <authorList>
            <person name="Ford S.A."/>
            <person name="Ro D.-K."/>
            <person name="Ness R.W."/>
            <person name="Phillips M.A."/>
        </authorList>
    </citation>
    <scope>NUCLEOTIDE SEQUENCE [LARGE SCALE GENOMIC DNA]</scope>
    <source>
        <strain evidence="2">SAF-2024a</strain>
        <tissue evidence="2">Leaf</tissue>
    </source>
</reference>
<gene>
    <name evidence="2" type="ORF">AAHA92_06713</name>
</gene>
<feature type="compositionally biased region" description="Polar residues" evidence="1">
    <location>
        <begin position="55"/>
        <end position="65"/>
    </location>
</feature>
<dbReference type="Proteomes" id="UP001567538">
    <property type="component" value="Unassembled WGS sequence"/>
</dbReference>
<feature type="region of interest" description="Disordered" evidence="1">
    <location>
        <begin position="52"/>
        <end position="100"/>
    </location>
</feature>
<keyword evidence="3" id="KW-1185">Reference proteome</keyword>
<dbReference type="AlphaFoldDB" id="A0ABD1I6K6"/>
<organism evidence="2 3">
    <name type="scientific">Salvia divinorum</name>
    <name type="common">Maria pastora</name>
    <name type="synonym">Diviner's sage</name>
    <dbReference type="NCBI Taxonomy" id="28513"/>
    <lineage>
        <taxon>Eukaryota</taxon>
        <taxon>Viridiplantae</taxon>
        <taxon>Streptophyta</taxon>
        <taxon>Embryophyta</taxon>
        <taxon>Tracheophyta</taxon>
        <taxon>Spermatophyta</taxon>
        <taxon>Magnoliopsida</taxon>
        <taxon>eudicotyledons</taxon>
        <taxon>Gunneridae</taxon>
        <taxon>Pentapetalae</taxon>
        <taxon>asterids</taxon>
        <taxon>lamiids</taxon>
        <taxon>Lamiales</taxon>
        <taxon>Lamiaceae</taxon>
        <taxon>Nepetoideae</taxon>
        <taxon>Mentheae</taxon>
        <taxon>Salviinae</taxon>
        <taxon>Salvia</taxon>
        <taxon>Salvia subgen. Calosphace</taxon>
    </lineage>
</organism>
<sequence length="100" mass="11150">MVSTHSSEVRSDDTLLRVEGLEKAVPKLNEKHDTINNKFDSKFDDMLLEIRASHARTQQQRNQPHTENDDASVEANASSSPTKPEHPITLLPFDGGGALW</sequence>
<evidence type="ECO:0000256" key="1">
    <source>
        <dbReference type="SAM" id="MobiDB-lite"/>
    </source>
</evidence>
<proteinExistence type="predicted"/>
<evidence type="ECO:0000313" key="2">
    <source>
        <dbReference type="EMBL" id="KAL1564361.1"/>
    </source>
</evidence>
<protein>
    <submittedName>
        <fullName evidence="2">Uncharacterized protein</fullName>
    </submittedName>
</protein>
<accession>A0ABD1I6K6</accession>
<dbReference type="EMBL" id="JBEAFC010000003">
    <property type="protein sequence ID" value="KAL1564361.1"/>
    <property type="molecule type" value="Genomic_DNA"/>
</dbReference>
<comment type="caution">
    <text evidence="2">The sequence shown here is derived from an EMBL/GenBank/DDBJ whole genome shotgun (WGS) entry which is preliminary data.</text>
</comment>